<evidence type="ECO:0000259" key="9">
    <source>
        <dbReference type="Pfam" id="PF03372"/>
    </source>
</evidence>
<accession>A0A367K2J3</accession>
<dbReference type="GO" id="GO:0008081">
    <property type="term" value="F:phosphoric diester hydrolase activity"/>
    <property type="evidence" value="ECO:0007669"/>
    <property type="project" value="TreeGrafter"/>
</dbReference>
<evidence type="ECO:0000256" key="2">
    <source>
        <dbReference type="ARBA" id="ARBA00022723"/>
    </source>
</evidence>
<evidence type="ECO:0000256" key="5">
    <source>
        <dbReference type="PIRSR" id="PIRSR604808-1"/>
    </source>
</evidence>
<dbReference type="InterPro" id="IPR004808">
    <property type="entry name" value="AP_endonuc_1"/>
</dbReference>
<evidence type="ECO:0000256" key="8">
    <source>
        <dbReference type="RuleBase" id="RU362131"/>
    </source>
</evidence>
<comment type="similarity">
    <text evidence="1 8">Belongs to the DNA repair enzymes AP/ExoA family.</text>
</comment>
<organism evidence="10 11">
    <name type="scientific">Rhizopus stolonifer</name>
    <name type="common">Rhizopus nigricans</name>
    <dbReference type="NCBI Taxonomy" id="4846"/>
    <lineage>
        <taxon>Eukaryota</taxon>
        <taxon>Fungi</taxon>
        <taxon>Fungi incertae sedis</taxon>
        <taxon>Mucoromycota</taxon>
        <taxon>Mucoromycotina</taxon>
        <taxon>Mucoromycetes</taxon>
        <taxon>Mucorales</taxon>
        <taxon>Mucorineae</taxon>
        <taxon>Rhizopodaceae</taxon>
        <taxon>Rhizopus</taxon>
    </lineage>
</organism>
<dbReference type="STRING" id="4846.A0A367K2J3"/>
<comment type="caution">
    <text evidence="10">The sequence shown here is derived from an EMBL/GenBank/DDBJ whole genome shotgun (WGS) entry which is preliminary data.</text>
</comment>
<dbReference type="GO" id="GO:0046872">
    <property type="term" value="F:metal ion binding"/>
    <property type="evidence" value="ECO:0007669"/>
    <property type="project" value="UniProtKB-KW"/>
</dbReference>
<dbReference type="Pfam" id="PF03372">
    <property type="entry name" value="Exo_endo_phos"/>
    <property type="match status" value="1"/>
</dbReference>
<reference evidence="10 11" key="1">
    <citation type="journal article" date="2018" name="G3 (Bethesda)">
        <title>Phylogenetic and Phylogenomic Definition of Rhizopus Species.</title>
        <authorList>
            <person name="Gryganskyi A.P."/>
            <person name="Golan J."/>
            <person name="Dolatabadi S."/>
            <person name="Mondo S."/>
            <person name="Robb S."/>
            <person name="Idnurm A."/>
            <person name="Muszewska A."/>
            <person name="Steczkiewicz K."/>
            <person name="Masonjones S."/>
            <person name="Liao H.L."/>
            <person name="Gajdeczka M.T."/>
            <person name="Anike F."/>
            <person name="Vuek A."/>
            <person name="Anishchenko I.M."/>
            <person name="Voigt K."/>
            <person name="de Hoog G.S."/>
            <person name="Smith M.E."/>
            <person name="Heitman J."/>
            <person name="Vilgalys R."/>
            <person name="Stajich J.E."/>
        </authorList>
    </citation>
    <scope>NUCLEOTIDE SEQUENCE [LARGE SCALE GENOMIC DNA]</scope>
    <source>
        <strain evidence="10 11">LSU 92-RS-03</strain>
    </source>
</reference>
<keyword evidence="6" id="KW-0464">Manganese</keyword>
<dbReference type="PANTHER" id="PTHR22748:SF6">
    <property type="entry name" value="DNA-(APURINIC OR APYRIMIDINIC SITE) ENDONUCLEASE"/>
    <property type="match status" value="1"/>
</dbReference>
<keyword evidence="8" id="KW-0227">DNA damage</keyword>
<dbReference type="CDD" id="cd09087">
    <property type="entry name" value="Ape1-like_AP-endo"/>
    <property type="match status" value="1"/>
</dbReference>
<feature type="site" description="Interaction with DNA substrate" evidence="7">
    <location>
        <position position="184"/>
    </location>
</feature>
<dbReference type="GO" id="GO:0006284">
    <property type="term" value="P:base-excision repair"/>
    <property type="evidence" value="ECO:0007669"/>
    <property type="project" value="TreeGrafter"/>
</dbReference>
<feature type="binding site" evidence="6">
    <location>
        <position position="85"/>
    </location>
    <ligand>
        <name>Mg(2+)</name>
        <dbReference type="ChEBI" id="CHEBI:18420"/>
        <label>1</label>
    </ligand>
</feature>
<dbReference type="NCBIfam" id="TIGR00633">
    <property type="entry name" value="xth"/>
    <property type="match status" value="1"/>
</dbReference>
<keyword evidence="2 6" id="KW-0479">Metal-binding</keyword>
<feature type="binding site" evidence="6">
    <location>
        <position position="183"/>
    </location>
    <ligand>
        <name>Mg(2+)</name>
        <dbReference type="ChEBI" id="CHEBI:18420"/>
        <label>1</label>
    </ligand>
</feature>
<dbReference type="PROSITE" id="PS51435">
    <property type="entry name" value="AP_NUCLEASE_F1_4"/>
    <property type="match status" value="1"/>
</dbReference>
<feature type="domain" description="Endonuclease/exonuclease/phosphatase" evidence="9">
    <location>
        <begin position="6"/>
        <end position="184"/>
    </location>
</feature>
<dbReference type="SUPFAM" id="SSF56219">
    <property type="entry name" value="DNase I-like"/>
    <property type="match status" value="1"/>
</dbReference>
<feature type="active site" evidence="5">
    <location>
        <position position="46"/>
    </location>
</feature>
<dbReference type="InterPro" id="IPR005135">
    <property type="entry name" value="Endo/exonuclease/phosphatase"/>
</dbReference>
<feature type="binding site" evidence="6">
    <location>
        <position position="184"/>
    </location>
    <ligand>
        <name>Mg(2+)</name>
        <dbReference type="ChEBI" id="CHEBI:18420"/>
        <label>1</label>
    </ligand>
</feature>
<gene>
    <name evidence="10" type="ORF">CU098_011427</name>
</gene>
<keyword evidence="8" id="KW-0234">DNA repair</keyword>
<feature type="binding site" evidence="6">
    <location>
        <position position="87"/>
    </location>
    <ligand>
        <name>Mg(2+)</name>
        <dbReference type="ChEBI" id="CHEBI:18420"/>
        <label>1</label>
    </ligand>
</feature>
<keyword evidence="3" id="KW-0378">Hydrolase</keyword>
<comment type="cofactor">
    <cofactor evidence="6 8">
        <name>Mg(2+)</name>
        <dbReference type="ChEBI" id="CHEBI:18420"/>
    </cofactor>
    <cofactor evidence="6 8">
        <name>Mn(2+)</name>
        <dbReference type="ChEBI" id="CHEBI:29035"/>
    </cofactor>
    <text evidence="6 8">Probably binds two magnesium or manganese ions per subunit.</text>
</comment>
<dbReference type="PANTHER" id="PTHR22748">
    <property type="entry name" value="AP ENDONUCLEASE"/>
    <property type="match status" value="1"/>
</dbReference>
<feature type="active site" description="Proton acceptor" evidence="5">
    <location>
        <position position="184"/>
    </location>
</feature>
<evidence type="ECO:0000313" key="11">
    <source>
        <dbReference type="Proteomes" id="UP000253551"/>
    </source>
</evidence>
<dbReference type="AlphaFoldDB" id="A0A367K2J3"/>
<evidence type="ECO:0000256" key="1">
    <source>
        <dbReference type="ARBA" id="ARBA00007092"/>
    </source>
</evidence>
<keyword evidence="11" id="KW-1185">Reference proteome</keyword>
<dbReference type="GO" id="GO:0005634">
    <property type="term" value="C:nucleus"/>
    <property type="evidence" value="ECO:0007669"/>
    <property type="project" value="TreeGrafter"/>
</dbReference>
<proteinExistence type="inferred from homology"/>
<dbReference type="Gene3D" id="3.60.10.10">
    <property type="entry name" value="Endonuclease/exonuclease/phosphatase"/>
    <property type="match status" value="1"/>
</dbReference>
<evidence type="ECO:0000256" key="3">
    <source>
        <dbReference type="ARBA" id="ARBA00022801"/>
    </source>
</evidence>
<evidence type="ECO:0000256" key="4">
    <source>
        <dbReference type="ARBA" id="ARBA00022842"/>
    </source>
</evidence>
<evidence type="ECO:0000256" key="7">
    <source>
        <dbReference type="PIRSR" id="PIRSR604808-3"/>
    </source>
</evidence>
<feature type="site" description="Transition state stabilizer" evidence="7">
    <location>
        <position position="87"/>
    </location>
</feature>
<evidence type="ECO:0000256" key="6">
    <source>
        <dbReference type="PIRSR" id="PIRSR604808-2"/>
    </source>
</evidence>
<feature type="site" description="Important for catalytic activity" evidence="7">
    <location>
        <position position="157"/>
    </location>
</feature>
<feature type="active site" description="Proton donor/acceptor" evidence="5">
    <location>
        <position position="85"/>
    </location>
</feature>
<dbReference type="GO" id="GO:0008311">
    <property type="term" value="F:double-stranded DNA 3'-5' DNA exonuclease activity"/>
    <property type="evidence" value="ECO:0007669"/>
    <property type="project" value="TreeGrafter"/>
</dbReference>
<sequence>MSLLLAGVAVFSKYEPKEVTYGIPGNGEKGRVISLHFPKVVLIACYVPNAGDKLVRLPERREFNTQMEEYIVNLRKEKSVIWAGDLNVAHTANDLARPETNERSAGFTIEEREDMSRVLSQDMIDSWRHLHPEQKGHYTYYSYRFKCREKLMGWRLDYFVVSSDLWERVISSEIRHEAWGASDHVPITLTLKGVEL</sequence>
<dbReference type="OrthoDB" id="498125at2759"/>
<keyword evidence="4 6" id="KW-0460">Magnesium</keyword>
<dbReference type="EMBL" id="PJQM01002314">
    <property type="protein sequence ID" value="RCH96386.1"/>
    <property type="molecule type" value="Genomic_DNA"/>
</dbReference>
<dbReference type="Proteomes" id="UP000253551">
    <property type="component" value="Unassembled WGS sequence"/>
</dbReference>
<dbReference type="InterPro" id="IPR036691">
    <property type="entry name" value="Endo/exonu/phosph_ase_sf"/>
</dbReference>
<name>A0A367K2J3_RHIST</name>
<dbReference type="GO" id="GO:0003906">
    <property type="term" value="F:DNA-(apurinic or apyrimidinic site) endonuclease activity"/>
    <property type="evidence" value="ECO:0007669"/>
    <property type="project" value="TreeGrafter"/>
</dbReference>
<evidence type="ECO:0000313" key="10">
    <source>
        <dbReference type="EMBL" id="RCH96386.1"/>
    </source>
</evidence>
<protein>
    <recommendedName>
        <fullName evidence="9">Endonuclease/exonuclease/phosphatase domain-containing protein</fullName>
    </recommendedName>
</protein>